<sequence length="361" mass="41752">MLLKSVKPKKILIFLIFLSAFYIAFIKTEFFKSEAVIAIRNLDGQSATTSILGLINATSNGDSLDISTLEEYLRSYEMYDKVNEKFALNELYNSFKLDPLQRLYNFSSYEAYVETYNKYLQISNEVGSSLVKIGFLHVDNNKAKEIVNFLVEQTELKLNEYNRLVAKKKLSFIEDETKKNREILDKSIELLKKYQDKSIMIDPNKNVSTNESILSTLRAQLVTKQQELAKISEYLTNNSFEIINLKREISEIEKTIKKISLEQTNEDKNSLNKNIFDFGKLKFQVELNTEIYKQSLAQLQSAKLKVGQESKMLQVLVNANVPTSYYEPQKIREIITVACVLMLAYGIILMLRAIIRDHEEF</sequence>
<keyword evidence="1" id="KW-1133">Transmembrane helix</keyword>
<dbReference type="EMBL" id="JANURM010000028">
    <property type="protein sequence ID" value="MDL0089940.1"/>
    <property type="molecule type" value="Genomic_DNA"/>
</dbReference>
<protein>
    <recommendedName>
        <fullName evidence="4">Capsule biosynthesis protein</fullName>
    </recommendedName>
</protein>
<dbReference type="InterPro" id="IPR050445">
    <property type="entry name" value="Bact_polysacc_biosynth/exp"/>
</dbReference>
<evidence type="ECO:0008006" key="4">
    <source>
        <dbReference type="Google" id="ProtNLM"/>
    </source>
</evidence>
<comment type="caution">
    <text evidence="2">The sequence shown here is derived from an EMBL/GenBank/DDBJ whole genome shotgun (WGS) entry which is preliminary data.</text>
</comment>
<dbReference type="Proteomes" id="UP001173801">
    <property type="component" value="Unassembled WGS sequence"/>
</dbReference>
<reference evidence="2" key="1">
    <citation type="submission" date="2022-08" db="EMBL/GenBank/DDBJ databases">
        <authorList>
            <person name="Wang H."/>
        </authorList>
    </citation>
    <scope>NUCLEOTIDE SEQUENCE</scope>
    <source>
        <strain evidence="2">PS10</strain>
    </source>
</reference>
<keyword evidence="1" id="KW-0472">Membrane</keyword>
<keyword evidence="1" id="KW-0812">Transmembrane</keyword>
<reference evidence="2" key="2">
    <citation type="journal article" date="2023" name="Microorganisms">
        <title>Isolation and Genomic Characteristics of Cat-Borne Campylobacter felis sp. nov. and Sheep-Borne Campylobacter ovis sp. nov.</title>
        <authorList>
            <person name="Wang H."/>
            <person name="Li Y."/>
            <person name="Gu Y."/>
            <person name="Zhou G."/>
            <person name="Chen X."/>
            <person name="Zhang X."/>
            <person name="Shao Z."/>
            <person name="Zhang J."/>
            <person name="Zhang M."/>
        </authorList>
    </citation>
    <scope>NUCLEOTIDE SEQUENCE</scope>
    <source>
        <strain evidence="2">PS10</strain>
    </source>
</reference>
<proteinExistence type="predicted"/>
<dbReference type="PANTHER" id="PTHR32309">
    <property type="entry name" value="TYROSINE-PROTEIN KINASE"/>
    <property type="match status" value="1"/>
</dbReference>
<name>A0ABT7HSU6_9BACT</name>
<gene>
    <name evidence="2" type="ORF">NYG85_11290</name>
</gene>
<dbReference type="PANTHER" id="PTHR32309:SF13">
    <property type="entry name" value="FERRIC ENTEROBACTIN TRANSPORT PROTEIN FEPE"/>
    <property type="match status" value="1"/>
</dbReference>
<evidence type="ECO:0000313" key="3">
    <source>
        <dbReference type="Proteomes" id="UP001173801"/>
    </source>
</evidence>
<keyword evidence="3" id="KW-1185">Reference proteome</keyword>
<feature type="transmembrane region" description="Helical" evidence="1">
    <location>
        <begin position="334"/>
        <end position="355"/>
    </location>
</feature>
<accession>A0ABT7HSU6</accession>
<organism evidence="2 3">
    <name type="scientific">Campylobacter gastrosuis</name>
    <dbReference type="NCBI Taxonomy" id="2974576"/>
    <lineage>
        <taxon>Bacteria</taxon>
        <taxon>Pseudomonadati</taxon>
        <taxon>Campylobacterota</taxon>
        <taxon>Epsilonproteobacteria</taxon>
        <taxon>Campylobacterales</taxon>
        <taxon>Campylobacteraceae</taxon>
        <taxon>Campylobacter</taxon>
    </lineage>
</organism>
<evidence type="ECO:0000256" key="1">
    <source>
        <dbReference type="SAM" id="Phobius"/>
    </source>
</evidence>
<dbReference type="RefSeq" id="WP_284938716.1">
    <property type="nucleotide sequence ID" value="NZ_JANURM010000028.1"/>
</dbReference>
<evidence type="ECO:0000313" key="2">
    <source>
        <dbReference type="EMBL" id="MDL0089940.1"/>
    </source>
</evidence>